<dbReference type="AlphaFoldDB" id="A0A0L8G9T9"/>
<evidence type="ECO:0000313" key="2">
    <source>
        <dbReference type="EMBL" id="KOF73796.1"/>
    </source>
</evidence>
<organism evidence="2">
    <name type="scientific">Octopus bimaculoides</name>
    <name type="common">California two-spotted octopus</name>
    <dbReference type="NCBI Taxonomy" id="37653"/>
    <lineage>
        <taxon>Eukaryota</taxon>
        <taxon>Metazoa</taxon>
        <taxon>Spiralia</taxon>
        <taxon>Lophotrochozoa</taxon>
        <taxon>Mollusca</taxon>
        <taxon>Cephalopoda</taxon>
        <taxon>Coleoidea</taxon>
        <taxon>Octopodiformes</taxon>
        <taxon>Octopoda</taxon>
        <taxon>Incirrata</taxon>
        <taxon>Octopodidae</taxon>
        <taxon>Octopus</taxon>
    </lineage>
</organism>
<evidence type="ECO:0000256" key="1">
    <source>
        <dbReference type="SAM" id="MobiDB-lite"/>
    </source>
</evidence>
<sequence>MSLSLLIPARPPKHHNRHCHHHLNSYNYRYNHHLNNNSGQPHHQQRLSPHHNCYY</sequence>
<feature type="region of interest" description="Disordered" evidence="1">
    <location>
        <begin position="31"/>
        <end position="55"/>
    </location>
</feature>
<proteinExistence type="predicted"/>
<name>A0A0L8G9T9_OCTBM</name>
<gene>
    <name evidence="2" type="ORF">OCBIM_22037290mg</name>
</gene>
<accession>A0A0L8G9T9</accession>
<reference evidence="2" key="1">
    <citation type="submission" date="2015-07" db="EMBL/GenBank/DDBJ databases">
        <title>MeaNS - Measles Nucleotide Surveillance Program.</title>
        <authorList>
            <person name="Tran T."/>
            <person name="Druce J."/>
        </authorList>
    </citation>
    <scope>NUCLEOTIDE SEQUENCE</scope>
    <source>
        <strain evidence="2">UCB-OBI-ISO-001</strain>
        <tissue evidence="2">Gonad</tissue>
    </source>
</reference>
<protein>
    <submittedName>
        <fullName evidence="2">Uncharacterized protein</fullName>
    </submittedName>
</protein>
<dbReference type="EMBL" id="KQ422993">
    <property type="protein sequence ID" value="KOF73796.1"/>
    <property type="molecule type" value="Genomic_DNA"/>
</dbReference>